<evidence type="ECO:0000313" key="1">
    <source>
        <dbReference type="EMBL" id="OAY28578.1"/>
    </source>
</evidence>
<sequence>MSRNSLKSLVPKCRRVSISSGKKALVLVKTLQLQENKEKKEQPENVCHGCTSELNGLIFYAQRLSFPSVSSIPVKSADDACLLVVRIGGVDSSHANSMSPLSLSLCVCVISKVCCS</sequence>
<dbReference type="AlphaFoldDB" id="A0A2C9UE61"/>
<accession>A0A2C9UE61</accession>
<name>A0A2C9UE61_MANES</name>
<dbReference type="EMBL" id="CM004401">
    <property type="protein sequence ID" value="OAY28578.1"/>
    <property type="molecule type" value="Genomic_DNA"/>
</dbReference>
<reference evidence="1" key="1">
    <citation type="submission" date="2016-02" db="EMBL/GenBank/DDBJ databases">
        <title>WGS assembly of Manihot esculenta.</title>
        <authorList>
            <person name="Bredeson J.V."/>
            <person name="Prochnik S.E."/>
            <person name="Lyons J.B."/>
            <person name="Schmutz J."/>
            <person name="Grimwood J."/>
            <person name="Vrebalov J."/>
            <person name="Bart R.S."/>
            <person name="Amuge T."/>
            <person name="Ferguson M.E."/>
            <person name="Green R."/>
            <person name="Putnam N."/>
            <person name="Stites J."/>
            <person name="Rounsley S."/>
            <person name="Rokhsar D.S."/>
        </authorList>
    </citation>
    <scope>NUCLEOTIDE SEQUENCE [LARGE SCALE GENOMIC DNA]</scope>
    <source>
        <tissue evidence="1">Leaf</tissue>
    </source>
</reference>
<gene>
    <name evidence="1" type="ORF">MANES_15G078100</name>
</gene>
<organism evidence="1">
    <name type="scientific">Manihot esculenta</name>
    <name type="common">Cassava</name>
    <name type="synonym">Jatropha manihot</name>
    <dbReference type="NCBI Taxonomy" id="3983"/>
    <lineage>
        <taxon>Eukaryota</taxon>
        <taxon>Viridiplantae</taxon>
        <taxon>Streptophyta</taxon>
        <taxon>Embryophyta</taxon>
        <taxon>Tracheophyta</taxon>
        <taxon>Spermatophyta</taxon>
        <taxon>Magnoliopsida</taxon>
        <taxon>eudicotyledons</taxon>
        <taxon>Gunneridae</taxon>
        <taxon>Pentapetalae</taxon>
        <taxon>rosids</taxon>
        <taxon>fabids</taxon>
        <taxon>Malpighiales</taxon>
        <taxon>Euphorbiaceae</taxon>
        <taxon>Crotonoideae</taxon>
        <taxon>Manihoteae</taxon>
        <taxon>Manihot</taxon>
    </lineage>
</organism>
<protein>
    <submittedName>
        <fullName evidence="1">Uncharacterized protein</fullName>
    </submittedName>
</protein>
<proteinExistence type="predicted"/>